<keyword evidence="4" id="KW-1185">Reference proteome</keyword>
<protein>
    <submittedName>
        <fullName evidence="3">Uncharacterized protein</fullName>
    </submittedName>
</protein>
<gene>
    <name evidence="3" type="ORF">DFH08DRAFT_930816</name>
</gene>
<keyword evidence="2" id="KW-0472">Membrane</keyword>
<keyword evidence="2" id="KW-1133">Transmembrane helix</keyword>
<evidence type="ECO:0000313" key="3">
    <source>
        <dbReference type="EMBL" id="KAJ7362496.1"/>
    </source>
</evidence>
<evidence type="ECO:0000256" key="2">
    <source>
        <dbReference type="SAM" id="Phobius"/>
    </source>
</evidence>
<organism evidence="3 4">
    <name type="scientific">Mycena albidolilacea</name>
    <dbReference type="NCBI Taxonomy" id="1033008"/>
    <lineage>
        <taxon>Eukaryota</taxon>
        <taxon>Fungi</taxon>
        <taxon>Dikarya</taxon>
        <taxon>Basidiomycota</taxon>
        <taxon>Agaricomycotina</taxon>
        <taxon>Agaricomycetes</taxon>
        <taxon>Agaricomycetidae</taxon>
        <taxon>Agaricales</taxon>
        <taxon>Marasmiineae</taxon>
        <taxon>Mycenaceae</taxon>
        <taxon>Mycena</taxon>
    </lineage>
</organism>
<feature type="transmembrane region" description="Helical" evidence="2">
    <location>
        <begin position="20"/>
        <end position="41"/>
    </location>
</feature>
<feature type="region of interest" description="Disordered" evidence="1">
    <location>
        <begin position="91"/>
        <end position="111"/>
    </location>
</feature>
<dbReference type="AlphaFoldDB" id="A0AAD7ALR9"/>
<keyword evidence="2" id="KW-0812">Transmembrane</keyword>
<feature type="region of interest" description="Disordered" evidence="1">
    <location>
        <begin position="217"/>
        <end position="241"/>
    </location>
</feature>
<comment type="caution">
    <text evidence="3">The sequence shown here is derived from an EMBL/GenBank/DDBJ whole genome shotgun (WGS) entry which is preliminary data.</text>
</comment>
<evidence type="ECO:0000313" key="4">
    <source>
        <dbReference type="Proteomes" id="UP001218218"/>
    </source>
</evidence>
<feature type="transmembrane region" description="Helical" evidence="2">
    <location>
        <begin position="62"/>
        <end position="80"/>
    </location>
</feature>
<dbReference type="EMBL" id="JARIHO010000004">
    <property type="protein sequence ID" value="KAJ7362496.1"/>
    <property type="molecule type" value="Genomic_DNA"/>
</dbReference>
<dbReference type="Proteomes" id="UP001218218">
    <property type="component" value="Unassembled WGS sequence"/>
</dbReference>
<feature type="compositionally biased region" description="Low complexity" evidence="1">
    <location>
        <begin position="228"/>
        <end position="241"/>
    </location>
</feature>
<proteinExistence type="predicted"/>
<name>A0AAD7ALR9_9AGAR</name>
<evidence type="ECO:0000256" key="1">
    <source>
        <dbReference type="SAM" id="MobiDB-lite"/>
    </source>
</evidence>
<sequence>MIEATLLLDLYYYPPTFYPTYRTLVLLYTPLAHAGIPTMPITIHSTARRVKRDSPSVELQDLLVCLGLVFAFTLTAFGIAKLTEVLRTRTPAENAETETSQESLLKITPRSSSPPAAGHLAHAVLTLSSAGLVLFPRKARPQDSRTGKIQYIKASPHLQHISAPRSYALHHRRRLCFNRPGPTLLRNVITATPHRKLASSTVSVVQRSAARVVQIKKTHHTHSPLERPAATPTPGPAQATPAVSHIEIPPVCLGPDSPHAWPAVEILHGTADSVVGAHPSALPLRERPAQAAPQTVLLWTAPSGVGANANFKFGLVRGVSAALGARPCPAHASIHRAKTVSIPHPASPEPASTRRLCALGNLNVKTTSIKEASKTAGYTAKTDRRKENVAVC</sequence>
<accession>A0AAD7ALR9</accession>
<feature type="compositionally biased region" description="Polar residues" evidence="1">
    <location>
        <begin position="97"/>
        <end position="111"/>
    </location>
</feature>
<reference evidence="3" key="1">
    <citation type="submission" date="2023-03" db="EMBL/GenBank/DDBJ databases">
        <title>Massive genome expansion in bonnet fungi (Mycena s.s.) driven by repeated elements and novel gene families across ecological guilds.</title>
        <authorList>
            <consortium name="Lawrence Berkeley National Laboratory"/>
            <person name="Harder C.B."/>
            <person name="Miyauchi S."/>
            <person name="Viragh M."/>
            <person name="Kuo A."/>
            <person name="Thoen E."/>
            <person name="Andreopoulos B."/>
            <person name="Lu D."/>
            <person name="Skrede I."/>
            <person name="Drula E."/>
            <person name="Henrissat B."/>
            <person name="Morin E."/>
            <person name="Kohler A."/>
            <person name="Barry K."/>
            <person name="LaButti K."/>
            <person name="Morin E."/>
            <person name="Salamov A."/>
            <person name="Lipzen A."/>
            <person name="Mereny Z."/>
            <person name="Hegedus B."/>
            <person name="Baldrian P."/>
            <person name="Stursova M."/>
            <person name="Weitz H."/>
            <person name="Taylor A."/>
            <person name="Grigoriev I.V."/>
            <person name="Nagy L.G."/>
            <person name="Martin F."/>
            <person name="Kauserud H."/>
        </authorList>
    </citation>
    <scope>NUCLEOTIDE SEQUENCE</scope>
    <source>
        <strain evidence="3">CBHHK002</strain>
    </source>
</reference>